<evidence type="ECO:0000259" key="1">
    <source>
        <dbReference type="Pfam" id="PF04972"/>
    </source>
</evidence>
<dbReference type="EMBL" id="CP036278">
    <property type="protein sequence ID" value="QDU54394.1"/>
    <property type="molecule type" value="Genomic_DNA"/>
</dbReference>
<dbReference type="RefSeq" id="WP_145245379.1">
    <property type="nucleotide sequence ID" value="NZ_CP036278.1"/>
</dbReference>
<organism evidence="2 3">
    <name type="scientific">Aeoliella mucimassa</name>
    <dbReference type="NCBI Taxonomy" id="2527972"/>
    <lineage>
        <taxon>Bacteria</taxon>
        <taxon>Pseudomonadati</taxon>
        <taxon>Planctomycetota</taxon>
        <taxon>Planctomycetia</taxon>
        <taxon>Pirellulales</taxon>
        <taxon>Lacipirellulaceae</taxon>
        <taxon>Aeoliella</taxon>
    </lineage>
</organism>
<dbReference type="Gene3D" id="3.30.1340.30">
    <property type="match status" value="1"/>
</dbReference>
<dbReference type="KEGG" id="amuc:Pan181_05750"/>
<dbReference type="Proteomes" id="UP000315750">
    <property type="component" value="Chromosome"/>
</dbReference>
<name>A0A518AI90_9BACT</name>
<proteinExistence type="predicted"/>
<accession>A0A518AI90</accession>
<dbReference type="OrthoDB" id="214050at2"/>
<dbReference type="AlphaFoldDB" id="A0A518AI90"/>
<dbReference type="Pfam" id="PF04972">
    <property type="entry name" value="BON"/>
    <property type="match status" value="1"/>
</dbReference>
<evidence type="ECO:0000313" key="3">
    <source>
        <dbReference type="Proteomes" id="UP000315750"/>
    </source>
</evidence>
<sequence>MNRRLPEQGAGSQTHHTCDRDAFYQGGKTITPRDVKTNGTCDLSRAVRDRIHQQLGVRVYDLEVEVSPESVVLSGRCSTFYTKQLAQHAALDVIESRSLDNRIQVHVG</sequence>
<reference evidence="2 3" key="1">
    <citation type="submission" date="2019-02" db="EMBL/GenBank/DDBJ databases">
        <title>Deep-cultivation of Planctomycetes and their phenomic and genomic characterization uncovers novel biology.</title>
        <authorList>
            <person name="Wiegand S."/>
            <person name="Jogler M."/>
            <person name="Boedeker C."/>
            <person name="Pinto D."/>
            <person name="Vollmers J."/>
            <person name="Rivas-Marin E."/>
            <person name="Kohn T."/>
            <person name="Peeters S.H."/>
            <person name="Heuer A."/>
            <person name="Rast P."/>
            <person name="Oberbeckmann S."/>
            <person name="Bunk B."/>
            <person name="Jeske O."/>
            <person name="Meyerdierks A."/>
            <person name="Storesund J.E."/>
            <person name="Kallscheuer N."/>
            <person name="Luecker S."/>
            <person name="Lage O.M."/>
            <person name="Pohl T."/>
            <person name="Merkel B.J."/>
            <person name="Hornburger P."/>
            <person name="Mueller R.-W."/>
            <person name="Bruemmer F."/>
            <person name="Labrenz M."/>
            <person name="Spormann A.M."/>
            <person name="Op den Camp H."/>
            <person name="Overmann J."/>
            <person name="Amann R."/>
            <person name="Jetten M.S.M."/>
            <person name="Mascher T."/>
            <person name="Medema M.H."/>
            <person name="Devos D.P."/>
            <person name="Kaster A.-K."/>
            <person name="Ovreas L."/>
            <person name="Rohde M."/>
            <person name="Galperin M.Y."/>
            <person name="Jogler C."/>
        </authorList>
    </citation>
    <scope>NUCLEOTIDE SEQUENCE [LARGE SCALE GENOMIC DNA]</scope>
    <source>
        <strain evidence="2 3">Pan181</strain>
    </source>
</reference>
<evidence type="ECO:0000313" key="2">
    <source>
        <dbReference type="EMBL" id="QDU54394.1"/>
    </source>
</evidence>
<feature type="domain" description="BON" evidence="1">
    <location>
        <begin position="43"/>
        <end position="105"/>
    </location>
</feature>
<protein>
    <submittedName>
        <fullName evidence="2">BON domain protein</fullName>
    </submittedName>
</protein>
<keyword evidence="3" id="KW-1185">Reference proteome</keyword>
<dbReference type="InterPro" id="IPR007055">
    <property type="entry name" value="BON_dom"/>
</dbReference>
<gene>
    <name evidence="2" type="ORF">Pan181_05750</name>
</gene>